<accession>A0AA41QI58</accession>
<name>A0AA41QI58_9HYPH</name>
<dbReference type="InterPro" id="IPR000683">
    <property type="entry name" value="Gfo/Idh/MocA-like_OxRdtase_N"/>
</dbReference>
<evidence type="ECO:0000259" key="3">
    <source>
        <dbReference type="Pfam" id="PF01408"/>
    </source>
</evidence>
<dbReference type="InterPro" id="IPR055170">
    <property type="entry name" value="GFO_IDH_MocA-like_dom"/>
</dbReference>
<dbReference type="EMBL" id="JALAZD010000001">
    <property type="protein sequence ID" value="MCI0125355.1"/>
    <property type="molecule type" value="Genomic_DNA"/>
</dbReference>
<dbReference type="Proteomes" id="UP001156140">
    <property type="component" value="Unassembled WGS sequence"/>
</dbReference>
<feature type="domain" description="GFO/IDH/MocA-like oxidoreductase" evidence="4">
    <location>
        <begin position="137"/>
        <end position="255"/>
    </location>
</feature>
<dbReference type="Pfam" id="PF01408">
    <property type="entry name" value="GFO_IDH_MocA"/>
    <property type="match status" value="1"/>
</dbReference>
<proteinExistence type="inferred from homology"/>
<dbReference type="GO" id="GO:0000166">
    <property type="term" value="F:nucleotide binding"/>
    <property type="evidence" value="ECO:0007669"/>
    <property type="project" value="InterPro"/>
</dbReference>
<dbReference type="RefSeq" id="WP_281734610.1">
    <property type="nucleotide sequence ID" value="NZ_JAKETQ010000001.1"/>
</dbReference>
<dbReference type="GO" id="GO:0016491">
    <property type="term" value="F:oxidoreductase activity"/>
    <property type="evidence" value="ECO:0007669"/>
    <property type="project" value="UniProtKB-KW"/>
</dbReference>
<comment type="caution">
    <text evidence="5">The sequence shown here is derived from an EMBL/GenBank/DDBJ whole genome shotgun (WGS) entry which is preliminary data.</text>
</comment>
<keyword evidence="2" id="KW-0560">Oxidoreductase</keyword>
<evidence type="ECO:0000313" key="6">
    <source>
        <dbReference type="Proteomes" id="UP001156140"/>
    </source>
</evidence>
<sequence length="346" mass="38057">MEPIRTIHVGLGAWGSNWATSVLAGHPEVDVLAYVDRDSATVARMQQRLGLPPERFFPSLEAAMAAVDAEAVIVALPIALHAPIAWQALEAGKHVVVEKPFTENLQEARDLVALAEARGLVLAVSQNYRFYPAPQMAAQLTRGAYLGRLASVNVDFRRNAFAERSSNLKIPHPLLRDMAIHHYDLMRLVIGEDPVEVSARTWNPPGSPYEMHPAGAMVFSFPSGVHVSYRGSWVDFGPQTPWGGDWKMDFEKGSITWTSRGDQPWPMKRDTVQIRRPNATMEEVALPEMRFHDRAGTLAAFAQAIRTGTEPLHFPSGRNNVMTLAIAEAALQSSLNGGAPVRLDSL</sequence>
<dbReference type="InterPro" id="IPR036291">
    <property type="entry name" value="NAD(P)-bd_dom_sf"/>
</dbReference>
<dbReference type="PANTHER" id="PTHR43708:SF5">
    <property type="entry name" value="CONSERVED EXPRESSED OXIDOREDUCTASE (EUROFUNG)-RELATED"/>
    <property type="match status" value="1"/>
</dbReference>
<protein>
    <submittedName>
        <fullName evidence="5">Gfo/Idh/MocA family oxidoreductase</fullName>
    </submittedName>
</protein>
<gene>
    <name evidence="5" type="ORF">ML536_00790</name>
</gene>
<keyword evidence="6" id="KW-1185">Reference proteome</keyword>
<comment type="similarity">
    <text evidence="1">Belongs to the Gfo/Idh/MocA family.</text>
</comment>
<dbReference type="Gene3D" id="3.30.360.10">
    <property type="entry name" value="Dihydrodipicolinate Reductase, domain 2"/>
    <property type="match status" value="1"/>
</dbReference>
<evidence type="ECO:0000259" key="4">
    <source>
        <dbReference type="Pfam" id="PF22725"/>
    </source>
</evidence>
<dbReference type="SUPFAM" id="SSF55347">
    <property type="entry name" value="Glyceraldehyde-3-phosphate dehydrogenase-like, C-terminal domain"/>
    <property type="match status" value="1"/>
</dbReference>
<evidence type="ECO:0000256" key="2">
    <source>
        <dbReference type="ARBA" id="ARBA00023002"/>
    </source>
</evidence>
<dbReference type="AlphaFoldDB" id="A0AA41QI58"/>
<evidence type="ECO:0000313" key="5">
    <source>
        <dbReference type="EMBL" id="MCI0125355.1"/>
    </source>
</evidence>
<reference evidence="5" key="1">
    <citation type="submission" date="2022-03" db="EMBL/GenBank/DDBJ databases">
        <title>The complete genome sequence of a Methyloterrigena soli.</title>
        <authorList>
            <person name="Zi Z."/>
        </authorList>
    </citation>
    <scope>NUCLEOTIDE SEQUENCE</scope>
    <source>
        <strain evidence="5">M48</strain>
    </source>
</reference>
<dbReference type="InterPro" id="IPR051317">
    <property type="entry name" value="Gfo/Idh/MocA_oxidoreduct"/>
</dbReference>
<feature type="domain" description="Gfo/Idh/MocA-like oxidoreductase N-terminal" evidence="3">
    <location>
        <begin position="7"/>
        <end position="124"/>
    </location>
</feature>
<dbReference type="Pfam" id="PF22725">
    <property type="entry name" value="GFO_IDH_MocA_C3"/>
    <property type="match status" value="1"/>
</dbReference>
<dbReference type="PANTHER" id="PTHR43708">
    <property type="entry name" value="CONSERVED EXPRESSED OXIDOREDUCTASE (EUROFUNG)"/>
    <property type="match status" value="1"/>
</dbReference>
<dbReference type="SUPFAM" id="SSF51735">
    <property type="entry name" value="NAD(P)-binding Rossmann-fold domains"/>
    <property type="match status" value="1"/>
</dbReference>
<evidence type="ECO:0000256" key="1">
    <source>
        <dbReference type="ARBA" id="ARBA00010928"/>
    </source>
</evidence>
<organism evidence="5 6">
    <name type="scientific">Paradevosia shaoguanensis</name>
    <dbReference type="NCBI Taxonomy" id="1335043"/>
    <lineage>
        <taxon>Bacteria</taxon>
        <taxon>Pseudomonadati</taxon>
        <taxon>Pseudomonadota</taxon>
        <taxon>Alphaproteobacteria</taxon>
        <taxon>Hyphomicrobiales</taxon>
        <taxon>Devosiaceae</taxon>
        <taxon>Paradevosia</taxon>
    </lineage>
</organism>
<dbReference type="Gene3D" id="3.40.50.720">
    <property type="entry name" value="NAD(P)-binding Rossmann-like Domain"/>
    <property type="match status" value="1"/>
</dbReference>